<feature type="region of interest" description="Disordered" evidence="7">
    <location>
        <begin position="1"/>
        <end position="31"/>
    </location>
</feature>
<comment type="caution">
    <text evidence="9">The sequence shown here is derived from an EMBL/GenBank/DDBJ whole genome shotgun (WGS) entry which is preliminary data.</text>
</comment>
<feature type="compositionally biased region" description="Basic and acidic residues" evidence="7">
    <location>
        <begin position="431"/>
        <end position="513"/>
    </location>
</feature>
<dbReference type="Pfam" id="PF00230">
    <property type="entry name" value="MIP"/>
    <property type="match status" value="1"/>
</dbReference>
<evidence type="ECO:0000256" key="4">
    <source>
        <dbReference type="ARBA" id="ARBA00022692"/>
    </source>
</evidence>
<reference evidence="9 10" key="1">
    <citation type="submission" date="2024-03" db="EMBL/GenBank/DDBJ databases">
        <title>A high-quality draft genome sequence of Diaporthe vaccinii, a causative agent of upright dieback and viscid rot disease in cranberry plants.</title>
        <authorList>
            <person name="Sarrasin M."/>
            <person name="Lang B.F."/>
            <person name="Burger G."/>
        </authorList>
    </citation>
    <scope>NUCLEOTIDE SEQUENCE [LARGE SCALE GENOMIC DNA]</scope>
    <source>
        <strain evidence="9 10">IS7</strain>
    </source>
</reference>
<keyword evidence="3" id="KW-0813">Transport</keyword>
<feature type="transmembrane region" description="Helical" evidence="8">
    <location>
        <begin position="77"/>
        <end position="100"/>
    </location>
</feature>
<name>A0ABR4EWY8_9PEZI</name>
<evidence type="ECO:0000256" key="5">
    <source>
        <dbReference type="ARBA" id="ARBA00022989"/>
    </source>
</evidence>
<dbReference type="SUPFAM" id="SSF81338">
    <property type="entry name" value="Aquaporin-like"/>
    <property type="match status" value="1"/>
</dbReference>
<feature type="compositionally biased region" description="Basic and acidic residues" evidence="7">
    <location>
        <begin position="392"/>
        <end position="404"/>
    </location>
</feature>
<dbReference type="InterPro" id="IPR050363">
    <property type="entry name" value="MIP/Aquaporin"/>
</dbReference>
<dbReference type="InterPro" id="IPR000425">
    <property type="entry name" value="MIP"/>
</dbReference>
<feature type="transmembrane region" description="Helical" evidence="8">
    <location>
        <begin position="241"/>
        <end position="260"/>
    </location>
</feature>
<comment type="similarity">
    <text evidence="2">Belongs to the MIP/aquaporin (TC 1.A.8) family.</text>
</comment>
<feature type="transmembrane region" description="Helical" evidence="8">
    <location>
        <begin position="292"/>
        <end position="315"/>
    </location>
</feature>
<keyword evidence="6 8" id="KW-0472">Membrane</keyword>
<dbReference type="PANTHER" id="PTHR43829:SF9">
    <property type="entry name" value="AQUAPORIN-9"/>
    <property type="match status" value="1"/>
</dbReference>
<dbReference type="PRINTS" id="PR00783">
    <property type="entry name" value="MINTRINSICP"/>
</dbReference>
<protein>
    <submittedName>
        <fullName evidence="9">Uncharacterized protein</fullName>
    </submittedName>
</protein>
<comment type="subcellular location">
    <subcellularLocation>
        <location evidence="1">Membrane</location>
        <topology evidence="1">Multi-pass membrane protein</topology>
    </subcellularLocation>
</comment>
<feature type="region of interest" description="Disordered" evidence="7">
    <location>
        <begin position="356"/>
        <end position="513"/>
    </location>
</feature>
<evidence type="ECO:0000256" key="3">
    <source>
        <dbReference type="ARBA" id="ARBA00022448"/>
    </source>
</evidence>
<evidence type="ECO:0000313" key="9">
    <source>
        <dbReference type="EMBL" id="KAL2286973.1"/>
    </source>
</evidence>
<evidence type="ECO:0000256" key="8">
    <source>
        <dbReference type="SAM" id="Phobius"/>
    </source>
</evidence>
<feature type="transmembrane region" description="Helical" evidence="8">
    <location>
        <begin position="212"/>
        <end position="229"/>
    </location>
</feature>
<organism evidence="9 10">
    <name type="scientific">Diaporthe vaccinii</name>
    <dbReference type="NCBI Taxonomy" id="105482"/>
    <lineage>
        <taxon>Eukaryota</taxon>
        <taxon>Fungi</taxon>
        <taxon>Dikarya</taxon>
        <taxon>Ascomycota</taxon>
        <taxon>Pezizomycotina</taxon>
        <taxon>Sordariomycetes</taxon>
        <taxon>Sordariomycetidae</taxon>
        <taxon>Diaporthales</taxon>
        <taxon>Diaporthaceae</taxon>
        <taxon>Diaporthe</taxon>
        <taxon>Diaporthe eres species complex</taxon>
    </lineage>
</organism>
<evidence type="ECO:0000256" key="7">
    <source>
        <dbReference type="SAM" id="MobiDB-lite"/>
    </source>
</evidence>
<dbReference type="Gene3D" id="1.20.1080.10">
    <property type="entry name" value="Glycerol uptake facilitator protein"/>
    <property type="match status" value="1"/>
</dbReference>
<dbReference type="Proteomes" id="UP001600888">
    <property type="component" value="Unassembled WGS sequence"/>
</dbReference>
<evidence type="ECO:0000256" key="1">
    <source>
        <dbReference type="ARBA" id="ARBA00004141"/>
    </source>
</evidence>
<dbReference type="EMBL" id="JBAWTH010000022">
    <property type="protein sequence ID" value="KAL2286973.1"/>
    <property type="molecule type" value="Genomic_DNA"/>
</dbReference>
<keyword evidence="10" id="KW-1185">Reference proteome</keyword>
<feature type="compositionally biased region" description="Polar residues" evidence="7">
    <location>
        <begin position="406"/>
        <end position="421"/>
    </location>
</feature>
<gene>
    <name evidence="9" type="ORF">FJTKL_06472</name>
</gene>
<evidence type="ECO:0000256" key="2">
    <source>
        <dbReference type="ARBA" id="ARBA00006175"/>
    </source>
</evidence>
<feature type="compositionally biased region" description="Basic residues" evidence="7">
    <location>
        <begin position="1"/>
        <end position="10"/>
    </location>
</feature>
<proteinExistence type="inferred from homology"/>
<dbReference type="PANTHER" id="PTHR43829">
    <property type="entry name" value="AQUAPORIN OR AQUAGLYCEROPORIN RELATED"/>
    <property type="match status" value="1"/>
</dbReference>
<keyword evidence="5 8" id="KW-1133">Transmembrane helix</keyword>
<evidence type="ECO:0000313" key="10">
    <source>
        <dbReference type="Proteomes" id="UP001600888"/>
    </source>
</evidence>
<evidence type="ECO:0000256" key="6">
    <source>
        <dbReference type="ARBA" id="ARBA00023136"/>
    </source>
</evidence>
<dbReference type="InterPro" id="IPR023271">
    <property type="entry name" value="Aquaporin-like"/>
</dbReference>
<feature type="transmembrane region" description="Helical" evidence="8">
    <location>
        <begin position="152"/>
        <end position="172"/>
    </location>
</feature>
<keyword evidence="4 8" id="KW-0812">Transmembrane</keyword>
<feature type="compositionally biased region" description="Polar residues" evidence="7">
    <location>
        <begin position="13"/>
        <end position="27"/>
    </location>
</feature>
<sequence>MARNRLKNRLAKTGSSSGLTKQPSTASARKRKTYDALEYTRNRMGLKPVIETRPGTHCDPELSWWPRMRLIFREPLLEFWGVLVMMLLGGSVTAVTYLSNYQNGDWLTICFGWSAAMIFGIYVAGDSGAYLNPAITLTNCLFRGLPLRRWPVYASAQLLGAFCGHGLVYANYISAIDQYEGHAIRTIPPSPTTSAKIFCQFPQPFVPIGSQIFAEFIANFFTIFLILAVRDENGADLKGGGFFVIAFFWLNFVVMAAFGWETGSPINPARDLMGRTWLAILGYKNALSAYDYYFWIPVFVPFFACFFGALTYDIFIYTGDSPINNGAWSLSNLRKGARVMWDNTLVKFGRAPRRHQVDEESLGAKQGHDVPTSTSNAKKEGRKSSSSSLQENDPRGSGKDERDGANQANEDTGSESRQNIKNIRKAGYHGEAWEKTERTPESRQGQESESHRKDHYDKDQETQQRSDDTETQVKEDDQELEHKKDKETGYDDPARDAEGNDTGEKTDDNGNGK</sequence>
<accession>A0ABR4EWY8</accession>
<feature type="transmembrane region" description="Helical" evidence="8">
    <location>
        <begin position="106"/>
        <end position="131"/>
    </location>
</feature>